<keyword evidence="1" id="KW-0805">Transcription regulation</keyword>
<dbReference type="SUPFAM" id="SSF54277">
    <property type="entry name" value="CAD &amp; PB1 domains"/>
    <property type="match status" value="1"/>
</dbReference>
<keyword evidence="1" id="KW-0678">Repressor</keyword>
<dbReference type="Proteomes" id="UP000298416">
    <property type="component" value="Unassembled WGS sequence"/>
</dbReference>
<dbReference type="GO" id="GO:0006355">
    <property type="term" value="P:regulation of DNA-templated transcription"/>
    <property type="evidence" value="ECO:0007669"/>
    <property type="project" value="InterPro"/>
</dbReference>
<dbReference type="InterPro" id="IPR003311">
    <property type="entry name" value="AUX_IAA"/>
</dbReference>
<dbReference type="AlphaFoldDB" id="A0A8X8XGF2"/>
<dbReference type="EMBL" id="PNBA02000009">
    <property type="protein sequence ID" value="KAG6412369.1"/>
    <property type="molecule type" value="Genomic_DNA"/>
</dbReference>
<sequence length="149" mass="16562">MSVQKRSEADESGGSALVKVSMDGAPYLRKVDLKMYKTYQELSDALGRMFSSFIIGDLRTRFAGGVNGDAVAKEESEWLLNLEMEREMESRRVRGRVEIRSDEGLIKVLTELLMAALEDLSGNLVTTERNSSAEGCSDERGRFSIDVSL</sequence>
<evidence type="ECO:0000313" key="3">
    <source>
        <dbReference type="EMBL" id="KAG6412369.1"/>
    </source>
</evidence>
<evidence type="ECO:0000256" key="1">
    <source>
        <dbReference type="RuleBase" id="RU004549"/>
    </source>
</evidence>
<protein>
    <recommendedName>
        <fullName evidence="1">Auxin-responsive protein</fullName>
    </recommendedName>
</protein>
<name>A0A8X8XGF2_SALSN</name>
<dbReference type="PANTHER" id="PTHR31734:SF28">
    <property type="entry name" value="AUXIN-RESPONSIVE PROTEIN IAA13"/>
    <property type="match status" value="1"/>
</dbReference>
<dbReference type="Pfam" id="PF02309">
    <property type="entry name" value="AUX_IAA"/>
    <property type="match status" value="1"/>
</dbReference>
<dbReference type="PANTHER" id="PTHR31734">
    <property type="entry name" value="AUXIN-RESPONSIVE PROTEIN IAA17"/>
    <property type="match status" value="1"/>
</dbReference>
<proteinExistence type="inferred from homology"/>
<comment type="subunit">
    <text evidence="1">Homodimers and heterodimers.</text>
</comment>
<reference evidence="3" key="2">
    <citation type="submission" date="2020-08" db="EMBL/GenBank/DDBJ databases">
        <title>Plant Genome Project.</title>
        <authorList>
            <person name="Zhang R.-G."/>
        </authorList>
    </citation>
    <scope>NUCLEOTIDE SEQUENCE</scope>
    <source>
        <strain evidence="3">Huo1</strain>
        <tissue evidence="3">Leaf</tissue>
    </source>
</reference>
<accession>A0A8X8XGF2</accession>
<keyword evidence="1" id="KW-0804">Transcription</keyword>
<dbReference type="GO" id="GO:0009734">
    <property type="term" value="P:auxin-activated signaling pathway"/>
    <property type="evidence" value="ECO:0007669"/>
    <property type="project" value="UniProtKB-UniRule"/>
</dbReference>
<dbReference type="Gene3D" id="3.10.20.90">
    <property type="entry name" value="Phosphatidylinositol 3-kinase Catalytic Subunit, Chain A, domain 1"/>
    <property type="match status" value="1"/>
</dbReference>
<reference evidence="3" key="1">
    <citation type="submission" date="2018-01" db="EMBL/GenBank/DDBJ databases">
        <authorList>
            <person name="Mao J.F."/>
        </authorList>
    </citation>
    <scope>NUCLEOTIDE SEQUENCE</scope>
    <source>
        <strain evidence="3">Huo1</strain>
        <tissue evidence="3">Leaf</tissue>
    </source>
</reference>
<dbReference type="GO" id="GO:0005634">
    <property type="term" value="C:nucleus"/>
    <property type="evidence" value="ECO:0007669"/>
    <property type="project" value="UniProtKB-SubCell"/>
</dbReference>
<keyword evidence="1" id="KW-0927">Auxin signaling pathway</keyword>
<organism evidence="3">
    <name type="scientific">Salvia splendens</name>
    <name type="common">Scarlet sage</name>
    <dbReference type="NCBI Taxonomy" id="180675"/>
    <lineage>
        <taxon>Eukaryota</taxon>
        <taxon>Viridiplantae</taxon>
        <taxon>Streptophyta</taxon>
        <taxon>Embryophyta</taxon>
        <taxon>Tracheophyta</taxon>
        <taxon>Spermatophyta</taxon>
        <taxon>Magnoliopsida</taxon>
        <taxon>eudicotyledons</taxon>
        <taxon>Gunneridae</taxon>
        <taxon>Pentapetalae</taxon>
        <taxon>asterids</taxon>
        <taxon>lamiids</taxon>
        <taxon>Lamiales</taxon>
        <taxon>Lamiaceae</taxon>
        <taxon>Nepetoideae</taxon>
        <taxon>Mentheae</taxon>
        <taxon>Salviinae</taxon>
        <taxon>Salvia</taxon>
        <taxon>Salvia subgen. Calosphace</taxon>
        <taxon>core Calosphace</taxon>
    </lineage>
</organism>
<evidence type="ECO:0000313" key="4">
    <source>
        <dbReference type="Proteomes" id="UP000298416"/>
    </source>
</evidence>
<gene>
    <name evidence="3" type="ORF">SASPL_125046</name>
</gene>
<dbReference type="InterPro" id="IPR033389">
    <property type="entry name" value="AUX/IAA_dom"/>
</dbReference>
<comment type="similarity">
    <text evidence="1">Belongs to the Aux/IAA family.</text>
</comment>
<comment type="subcellular location">
    <subcellularLocation>
        <location evidence="1">Nucleus</location>
    </subcellularLocation>
</comment>
<evidence type="ECO:0000259" key="2">
    <source>
        <dbReference type="Pfam" id="PF02309"/>
    </source>
</evidence>
<comment type="caution">
    <text evidence="3">The sequence shown here is derived from an EMBL/GenBank/DDBJ whole genome shotgun (WGS) entry which is preliminary data.</text>
</comment>
<feature type="domain" description="AUX/IAA" evidence="2">
    <location>
        <begin position="8"/>
        <end position="76"/>
    </location>
</feature>
<keyword evidence="4" id="KW-1185">Reference proteome</keyword>
<keyword evidence="1" id="KW-0539">Nucleus</keyword>
<comment type="function">
    <text evidence="1">Aux/IAA proteins are short-lived transcriptional factors that function as repressors of early auxin response genes at low auxin concentrations.</text>
</comment>